<dbReference type="AlphaFoldDB" id="X1G411"/>
<sequence>MPELSEGVESRKPATTGDVSKIIFSILDRARELNIIVSEVNSELVGSPMEVQEEKDLAKKASEGWLEDKYRTLCEIRGQINRAFEKVQLLKSRLKTEK</sequence>
<comment type="caution">
    <text evidence="1">The sequence shown here is derived from an EMBL/GenBank/DDBJ whole genome shotgun (WGS) entry which is preliminary data.</text>
</comment>
<organism evidence="1">
    <name type="scientific">marine sediment metagenome</name>
    <dbReference type="NCBI Taxonomy" id="412755"/>
    <lineage>
        <taxon>unclassified sequences</taxon>
        <taxon>metagenomes</taxon>
        <taxon>ecological metagenomes</taxon>
    </lineage>
</organism>
<gene>
    <name evidence="1" type="ORF">S03H2_05690</name>
</gene>
<accession>X1G411</accession>
<evidence type="ECO:0000313" key="1">
    <source>
        <dbReference type="EMBL" id="GAH27773.1"/>
    </source>
</evidence>
<dbReference type="EMBL" id="BARU01002404">
    <property type="protein sequence ID" value="GAH27773.1"/>
    <property type="molecule type" value="Genomic_DNA"/>
</dbReference>
<reference evidence="1" key="1">
    <citation type="journal article" date="2014" name="Front. Microbiol.">
        <title>High frequency of phylogenetically diverse reductive dehalogenase-homologous genes in deep subseafloor sedimentary metagenomes.</title>
        <authorList>
            <person name="Kawai M."/>
            <person name="Futagami T."/>
            <person name="Toyoda A."/>
            <person name="Takaki Y."/>
            <person name="Nishi S."/>
            <person name="Hori S."/>
            <person name="Arai W."/>
            <person name="Tsubouchi T."/>
            <person name="Morono Y."/>
            <person name="Uchiyama I."/>
            <person name="Ito T."/>
            <person name="Fujiyama A."/>
            <person name="Inagaki F."/>
            <person name="Takami H."/>
        </authorList>
    </citation>
    <scope>NUCLEOTIDE SEQUENCE</scope>
    <source>
        <strain evidence="1">Expedition CK06-06</strain>
    </source>
</reference>
<name>X1G411_9ZZZZ</name>
<proteinExistence type="predicted"/>
<protein>
    <submittedName>
        <fullName evidence="1">Uncharacterized protein</fullName>
    </submittedName>
</protein>